<dbReference type="InterPro" id="IPR000515">
    <property type="entry name" value="MetI-like"/>
</dbReference>
<dbReference type="RefSeq" id="WP_103237773.1">
    <property type="nucleotide sequence ID" value="NZ_JANJZD010000002.1"/>
</dbReference>
<evidence type="ECO:0000256" key="2">
    <source>
        <dbReference type="ARBA" id="ARBA00022448"/>
    </source>
</evidence>
<evidence type="ECO:0000313" key="9">
    <source>
        <dbReference type="EMBL" id="SOY27636.1"/>
    </source>
</evidence>
<keyword evidence="3" id="KW-1003">Cell membrane</keyword>
<dbReference type="GO" id="GO:0055085">
    <property type="term" value="P:transmembrane transport"/>
    <property type="evidence" value="ECO:0007669"/>
    <property type="project" value="InterPro"/>
</dbReference>
<evidence type="ECO:0000256" key="6">
    <source>
        <dbReference type="ARBA" id="ARBA00023136"/>
    </source>
</evidence>
<dbReference type="AlphaFoldDB" id="A0A2K4ZAZ9"/>
<dbReference type="PROSITE" id="PS50928">
    <property type="entry name" value="ABC_TM1"/>
    <property type="match status" value="1"/>
</dbReference>
<dbReference type="GO" id="GO:0005886">
    <property type="term" value="C:plasma membrane"/>
    <property type="evidence" value="ECO:0007669"/>
    <property type="project" value="UniProtKB-SubCell"/>
</dbReference>
<dbReference type="InterPro" id="IPR035906">
    <property type="entry name" value="MetI-like_sf"/>
</dbReference>
<evidence type="ECO:0000313" key="10">
    <source>
        <dbReference type="Proteomes" id="UP000236311"/>
    </source>
</evidence>
<dbReference type="Proteomes" id="UP000236311">
    <property type="component" value="Unassembled WGS sequence"/>
</dbReference>
<accession>A0A2K4ZAZ9</accession>
<dbReference type="Gene3D" id="1.10.3720.10">
    <property type="entry name" value="MetI-like"/>
    <property type="match status" value="1"/>
</dbReference>
<keyword evidence="9" id="KW-0762">Sugar transport</keyword>
<evidence type="ECO:0000256" key="4">
    <source>
        <dbReference type="ARBA" id="ARBA00022692"/>
    </source>
</evidence>
<keyword evidence="6 7" id="KW-0472">Membrane</keyword>
<keyword evidence="2 7" id="KW-0813">Transport</keyword>
<feature type="transmembrane region" description="Helical" evidence="7">
    <location>
        <begin position="281"/>
        <end position="302"/>
    </location>
</feature>
<evidence type="ECO:0000259" key="8">
    <source>
        <dbReference type="PROSITE" id="PS50928"/>
    </source>
</evidence>
<keyword evidence="10" id="KW-1185">Reference proteome</keyword>
<reference evidence="9 10" key="1">
    <citation type="submission" date="2018-01" db="EMBL/GenBank/DDBJ databases">
        <authorList>
            <person name="Gaut B.S."/>
            <person name="Morton B.R."/>
            <person name="Clegg M.T."/>
            <person name="Duvall M.R."/>
        </authorList>
    </citation>
    <scope>NUCLEOTIDE SEQUENCE [LARGE SCALE GENOMIC DNA]</scope>
    <source>
        <strain evidence="9">GP69</strain>
    </source>
</reference>
<comment type="subcellular location">
    <subcellularLocation>
        <location evidence="1 7">Cell membrane</location>
        <topology evidence="1 7">Multi-pass membrane protein</topology>
    </subcellularLocation>
</comment>
<dbReference type="Pfam" id="PF00528">
    <property type="entry name" value="BPD_transp_1"/>
    <property type="match status" value="1"/>
</dbReference>
<protein>
    <submittedName>
        <fullName evidence="9">Putative multiple-sugar transport system permease YteP</fullName>
    </submittedName>
</protein>
<evidence type="ECO:0000256" key="1">
    <source>
        <dbReference type="ARBA" id="ARBA00004651"/>
    </source>
</evidence>
<proteinExistence type="inferred from homology"/>
<feature type="domain" description="ABC transmembrane type-1" evidence="8">
    <location>
        <begin position="87"/>
        <end position="302"/>
    </location>
</feature>
<feature type="transmembrane region" description="Helical" evidence="7">
    <location>
        <begin position="26"/>
        <end position="45"/>
    </location>
</feature>
<dbReference type="PANTHER" id="PTHR43227">
    <property type="entry name" value="BLL4140 PROTEIN"/>
    <property type="match status" value="1"/>
</dbReference>
<feature type="transmembrane region" description="Helical" evidence="7">
    <location>
        <begin position="133"/>
        <end position="158"/>
    </location>
</feature>
<feature type="transmembrane region" description="Helical" evidence="7">
    <location>
        <begin position="178"/>
        <end position="200"/>
    </location>
</feature>
<keyword evidence="4 7" id="KW-0812">Transmembrane</keyword>
<dbReference type="InterPro" id="IPR050809">
    <property type="entry name" value="UgpAE/MalFG_permease"/>
</dbReference>
<evidence type="ECO:0000256" key="7">
    <source>
        <dbReference type="RuleBase" id="RU363032"/>
    </source>
</evidence>
<gene>
    <name evidence="9" type="primary">yteP_5</name>
    <name evidence="9" type="ORF">AMURIS_00340</name>
</gene>
<dbReference type="PANTHER" id="PTHR43227:SF11">
    <property type="entry name" value="BLL4140 PROTEIN"/>
    <property type="match status" value="1"/>
</dbReference>
<comment type="similarity">
    <text evidence="7">Belongs to the binding-protein-dependent transport system permease family.</text>
</comment>
<dbReference type="EMBL" id="OFSM01000002">
    <property type="protein sequence ID" value="SOY27636.1"/>
    <property type="molecule type" value="Genomic_DNA"/>
</dbReference>
<sequence>MAKTKSGSAVVKKKGMSFGQGIRHSWQLYVLLLPALIYLFVFDYMPLYGMQIAFKDFLPGLGFSGSPWVGLKHFKYFVTSPQFSVLIRNTLLLNVLRLVFCFPFPIFLALLLNEARNAKFQKIIQNLTYAPHFISTVVLCGMIISFTSPSTGVINTMIQALGGQPIDFMGQEGWFRPVYIISEIWKTTGWSSIIYLAALAGIDPSLHEAARVDGASRFRRILHINIPGIAPTIIILLIMEVGKMMSLGFEKVYLLQNSLNLPVSEVISTYVYKTGLLGAKFSYTTSIDIFNSVINCILLLIVNKISSTVSETSLF</sequence>
<evidence type="ECO:0000256" key="3">
    <source>
        <dbReference type="ARBA" id="ARBA00022475"/>
    </source>
</evidence>
<organism evidence="9 10">
    <name type="scientific">Acetatifactor muris</name>
    <dbReference type="NCBI Taxonomy" id="879566"/>
    <lineage>
        <taxon>Bacteria</taxon>
        <taxon>Bacillati</taxon>
        <taxon>Bacillota</taxon>
        <taxon>Clostridia</taxon>
        <taxon>Lachnospirales</taxon>
        <taxon>Lachnospiraceae</taxon>
        <taxon>Acetatifactor</taxon>
    </lineage>
</organism>
<name>A0A2K4ZAZ9_9FIRM</name>
<evidence type="ECO:0000256" key="5">
    <source>
        <dbReference type="ARBA" id="ARBA00022989"/>
    </source>
</evidence>
<feature type="transmembrane region" description="Helical" evidence="7">
    <location>
        <begin position="91"/>
        <end position="112"/>
    </location>
</feature>
<feature type="transmembrane region" description="Helical" evidence="7">
    <location>
        <begin position="221"/>
        <end position="239"/>
    </location>
</feature>
<dbReference type="OrthoDB" id="9785836at2"/>
<keyword evidence="5 7" id="KW-1133">Transmembrane helix</keyword>
<dbReference type="CDD" id="cd06261">
    <property type="entry name" value="TM_PBP2"/>
    <property type="match status" value="1"/>
</dbReference>
<dbReference type="SUPFAM" id="SSF161098">
    <property type="entry name" value="MetI-like"/>
    <property type="match status" value="1"/>
</dbReference>